<gene>
    <name evidence="1" type="ORF">THRCLA_05290</name>
</gene>
<reference evidence="1 2" key="1">
    <citation type="journal article" date="2014" name="Genome Biol. Evol.">
        <title>The secreted proteins of Achlya hypogyna and Thraustotheca clavata identify the ancestral oomycete secretome and reveal gene acquisitions by horizontal gene transfer.</title>
        <authorList>
            <person name="Misner I."/>
            <person name="Blouin N."/>
            <person name="Leonard G."/>
            <person name="Richards T.A."/>
            <person name="Lane C.E."/>
        </authorList>
    </citation>
    <scope>NUCLEOTIDE SEQUENCE [LARGE SCALE GENOMIC DNA]</scope>
    <source>
        <strain evidence="1 2">ATCC 34112</strain>
    </source>
</reference>
<evidence type="ECO:0000313" key="1">
    <source>
        <dbReference type="EMBL" id="OQS02323.1"/>
    </source>
</evidence>
<evidence type="ECO:0000313" key="2">
    <source>
        <dbReference type="Proteomes" id="UP000243217"/>
    </source>
</evidence>
<dbReference type="Proteomes" id="UP000243217">
    <property type="component" value="Unassembled WGS sequence"/>
</dbReference>
<dbReference type="EMBL" id="JNBS01001151">
    <property type="protein sequence ID" value="OQS02323.1"/>
    <property type="molecule type" value="Genomic_DNA"/>
</dbReference>
<sequence length="126" mass="13847">MWAEFESCWGHSFGIAIDVQVSSWLQMIKSDGNPVEDEIAYLSVPLSPNLDLLSTAFSPFGSIDINHVPVPLSLLTLTRTVLKDLSTVLAKNGTSCQKQFNSHPVMGLMQPMPMNIKPDAINVDFV</sequence>
<dbReference type="AlphaFoldDB" id="A0A1V9ZWC6"/>
<protein>
    <submittedName>
        <fullName evidence="1">Uncharacterized protein</fullName>
    </submittedName>
</protein>
<keyword evidence="2" id="KW-1185">Reference proteome</keyword>
<comment type="caution">
    <text evidence="1">The sequence shown here is derived from an EMBL/GenBank/DDBJ whole genome shotgun (WGS) entry which is preliminary data.</text>
</comment>
<organism evidence="1 2">
    <name type="scientific">Thraustotheca clavata</name>
    <dbReference type="NCBI Taxonomy" id="74557"/>
    <lineage>
        <taxon>Eukaryota</taxon>
        <taxon>Sar</taxon>
        <taxon>Stramenopiles</taxon>
        <taxon>Oomycota</taxon>
        <taxon>Saprolegniomycetes</taxon>
        <taxon>Saprolegniales</taxon>
        <taxon>Achlyaceae</taxon>
        <taxon>Thraustotheca</taxon>
    </lineage>
</organism>
<name>A0A1V9ZWC6_9STRA</name>
<accession>A0A1V9ZWC6</accession>
<proteinExistence type="predicted"/>